<reference evidence="2 3" key="1">
    <citation type="journal article" date="2015" name="Genome Announc.">
        <title>Complete Genome Sequence of Bacillus cereus Group Phage TsarBomba.</title>
        <authorList>
            <person name="Erill I."/>
            <person name="Caruso S.M."/>
        </authorList>
    </citation>
    <scope>NUCLEOTIDE SEQUENCE [LARGE SCALE GENOMIC DNA]</scope>
</reference>
<feature type="transmembrane region" description="Helical" evidence="1">
    <location>
        <begin position="40"/>
        <end position="59"/>
    </location>
</feature>
<keyword evidence="1" id="KW-0472">Membrane</keyword>
<dbReference type="EMBL" id="KT224359">
    <property type="protein sequence ID" value="ALA13230.1"/>
    <property type="molecule type" value="Genomic_DNA"/>
</dbReference>
<feature type="transmembrane region" description="Helical" evidence="1">
    <location>
        <begin position="283"/>
        <end position="301"/>
    </location>
</feature>
<feature type="transmembrane region" description="Helical" evidence="1">
    <location>
        <begin position="200"/>
        <end position="221"/>
    </location>
</feature>
<protein>
    <recommendedName>
        <fullName evidence="4">Transmembrane protein</fullName>
    </recommendedName>
</protein>
<evidence type="ECO:0000256" key="1">
    <source>
        <dbReference type="SAM" id="Phobius"/>
    </source>
</evidence>
<feature type="transmembrane region" description="Helical" evidence="1">
    <location>
        <begin position="154"/>
        <end position="179"/>
    </location>
</feature>
<keyword evidence="1" id="KW-0812">Transmembrane</keyword>
<evidence type="ECO:0008006" key="4">
    <source>
        <dbReference type="Google" id="ProtNLM"/>
    </source>
</evidence>
<gene>
    <name evidence="2" type="ORF">TSARBOMBA_197</name>
</gene>
<organism evidence="2 3">
    <name type="scientific">Bacillus phage TsarBomba</name>
    <dbReference type="NCBI Taxonomy" id="1690456"/>
    <lineage>
        <taxon>Viruses</taxon>
        <taxon>Duplodnaviria</taxon>
        <taxon>Heunggongvirae</taxon>
        <taxon>Uroviricota</taxon>
        <taxon>Caudoviricetes</taxon>
        <taxon>Herelleviridae</taxon>
        <taxon>Bastillevirinae</taxon>
        <taxon>Tsarbombavirus</taxon>
        <taxon>Tsarbombavirus tsarbomba</taxon>
    </lineage>
</organism>
<proteinExistence type="predicted"/>
<dbReference type="RefSeq" id="YP_009207012.1">
    <property type="nucleotide sequence ID" value="NC_028890.1"/>
</dbReference>
<dbReference type="KEGG" id="vg:26633460"/>
<accession>A0A0K2D0E7</accession>
<evidence type="ECO:0000313" key="3">
    <source>
        <dbReference type="Proteomes" id="UP000204602"/>
    </source>
</evidence>
<dbReference type="Proteomes" id="UP000204602">
    <property type="component" value="Segment"/>
</dbReference>
<dbReference type="GeneID" id="26633460"/>
<dbReference type="OrthoDB" id="3790at10239"/>
<keyword evidence="3" id="KW-1185">Reference proteome</keyword>
<name>A0A0K2D0E7_9CAUD</name>
<keyword evidence="1" id="KW-1133">Transmembrane helix</keyword>
<feature type="transmembrane region" description="Helical" evidence="1">
    <location>
        <begin position="321"/>
        <end position="339"/>
    </location>
</feature>
<feature type="transmembrane region" description="Helical" evidence="1">
    <location>
        <begin position="257"/>
        <end position="276"/>
    </location>
</feature>
<evidence type="ECO:0000313" key="2">
    <source>
        <dbReference type="EMBL" id="ALA13230.1"/>
    </source>
</evidence>
<sequence length="417" mass="46427">MEPRHTKRARAGVDKYSECLPTILPGETSLRQLRLLKTSLIKCVKISVIPLATVSTFFLTSLTDSAYAATNDAFFDGKGGSMFQGIKNVFTGQVQNAIPDPIQKLIAWFGEFTKLIENLPKAIGQMSADLMAWIYQLCSDLILKTPLWLFDNDWFFNMCHLFSAVALGAATVLTIIEGIKRMLSGVKDGRKSLAPTPMEFSTIIKRWSLVAGFTAVVPYLFQRAFQFLNFISEKITSLGGDTMKVAALSTTFSTVDVIALIAFDVVLISTVIPLLWQNGRRFFDLLTLGVVTPLALVAWVFDSYRHLFNQWWSNLKHLSLVQVYHSLFLLIIGWFIFGIPTPTDFTGTVIKLIVVIGGFGRMTNPPNIIAKHLDRRGGMEEITGTKKKNAVTTVMKNLAFSKKAVMSPIGLLKKLKK</sequence>